<evidence type="ECO:0000313" key="1">
    <source>
        <dbReference type="EMBL" id="AJQ92869.1"/>
    </source>
</evidence>
<evidence type="ECO:0000313" key="2">
    <source>
        <dbReference type="Proteomes" id="UP000032266"/>
    </source>
</evidence>
<dbReference type="AlphaFoldDB" id="A0A0C5VRI2"/>
<sequence>MYFWLFRAGSINKFNLSSGANIPGWPLTRWLPEITDPVIKDLYRPGPTWVDNSSDWDPLVNENYLQENEEGAQYMGCLTSIPLRYGDVENDQQKELVLFLGAFEYKQDLVIFSPDRQRIIFSMRYALQDFISFPGSKHQYIQRTRQRDNNIGVRVYAKAFFGQFDGDEFPDIVVWRKRYESREASDSVSGFGLYKQTWQHFERDLTAQAASETGITGEYLPQDTSESMIQGWLSANELTWQKGYPSTSECQDHEGELIPEMHDPLLNDPDVLK</sequence>
<dbReference type="KEGG" id="gsn:YC6258_00819"/>
<reference evidence="1 2" key="1">
    <citation type="submission" date="2014-01" db="EMBL/GenBank/DDBJ databases">
        <title>Full genme sequencing of cellulolytic bacterium Gynuella sunshinyii YC6258T gen. nov., sp. nov.</title>
        <authorList>
            <person name="Khan H."/>
            <person name="Chung E.J."/>
            <person name="Chung Y.R."/>
        </authorList>
    </citation>
    <scope>NUCLEOTIDE SEQUENCE [LARGE SCALE GENOMIC DNA]</scope>
    <source>
        <strain evidence="1 2">YC6258</strain>
    </source>
</reference>
<organism evidence="1 2">
    <name type="scientific">Gynuella sunshinyii YC6258</name>
    <dbReference type="NCBI Taxonomy" id="1445510"/>
    <lineage>
        <taxon>Bacteria</taxon>
        <taxon>Pseudomonadati</taxon>
        <taxon>Pseudomonadota</taxon>
        <taxon>Gammaproteobacteria</taxon>
        <taxon>Oceanospirillales</taxon>
        <taxon>Saccharospirillaceae</taxon>
        <taxon>Gynuella</taxon>
    </lineage>
</organism>
<dbReference type="HOGENOM" id="CLU_899233_0_0_6"/>
<gene>
    <name evidence="1" type="ORF">YC6258_00819</name>
</gene>
<keyword evidence="2" id="KW-1185">Reference proteome</keyword>
<dbReference type="EMBL" id="CP007142">
    <property type="protein sequence ID" value="AJQ92869.1"/>
    <property type="molecule type" value="Genomic_DNA"/>
</dbReference>
<name>A0A0C5VRI2_9GAMM</name>
<dbReference type="Proteomes" id="UP000032266">
    <property type="component" value="Chromosome"/>
</dbReference>
<proteinExistence type="predicted"/>
<accession>A0A0C5VRI2</accession>
<protein>
    <submittedName>
        <fullName evidence="1">Uncharacterized protein</fullName>
    </submittedName>
</protein>
<dbReference type="STRING" id="1445510.YC6258_00819"/>